<dbReference type="RefSeq" id="XP_025828861.1">
    <property type="nucleotide sequence ID" value="XM_025973076.1"/>
</dbReference>
<accession>A0A7F5QUY3</accession>
<name>A0A7F5QUY3_AGRPL</name>
<dbReference type="KEGG" id="apln:112904024"/>
<feature type="compositionally biased region" description="Basic residues" evidence="1">
    <location>
        <begin position="304"/>
        <end position="317"/>
    </location>
</feature>
<feature type="compositionally biased region" description="Basic residues" evidence="1">
    <location>
        <begin position="277"/>
        <end position="298"/>
    </location>
</feature>
<dbReference type="GeneID" id="112904024"/>
<dbReference type="AlphaFoldDB" id="A0A7F5QUY3"/>
<feature type="region of interest" description="Disordered" evidence="1">
    <location>
        <begin position="277"/>
        <end position="317"/>
    </location>
</feature>
<dbReference type="OrthoDB" id="7781488at2759"/>
<dbReference type="InParanoid" id="A0A7F5QUY3"/>
<proteinExistence type="predicted"/>
<evidence type="ECO:0000313" key="3">
    <source>
        <dbReference type="RefSeq" id="XP_025828861.1"/>
    </source>
</evidence>
<evidence type="ECO:0000256" key="1">
    <source>
        <dbReference type="SAM" id="MobiDB-lite"/>
    </source>
</evidence>
<protein>
    <submittedName>
        <fullName evidence="3">Uncharacterized protein LOC112904024 isoform X1</fullName>
    </submittedName>
</protein>
<organism evidence="2 3">
    <name type="scientific">Agrilus planipennis</name>
    <name type="common">Emerald ash borer</name>
    <name type="synonym">Agrilus marcopoli</name>
    <dbReference type="NCBI Taxonomy" id="224129"/>
    <lineage>
        <taxon>Eukaryota</taxon>
        <taxon>Metazoa</taxon>
        <taxon>Ecdysozoa</taxon>
        <taxon>Arthropoda</taxon>
        <taxon>Hexapoda</taxon>
        <taxon>Insecta</taxon>
        <taxon>Pterygota</taxon>
        <taxon>Neoptera</taxon>
        <taxon>Endopterygota</taxon>
        <taxon>Coleoptera</taxon>
        <taxon>Polyphaga</taxon>
        <taxon>Elateriformia</taxon>
        <taxon>Buprestoidea</taxon>
        <taxon>Buprestidae</taxon>
        <taxon>Agrilinae</taxon>
        <taxon>Agrilus</taxon>
    </lineage>
</organism>
<reference evidence="3" key="1">
    <citation type="submission" date="2025-08" db="UniProtKB">
        <authorList>
            <consortium name="RefSeq"/>
        </authorList>
    </citation>
    <scope>IDENTIFICATION</scope>
    <source>
        <tissue evidence="3">Entire body</tissue>
    </source>
</reference>
<evidence type="ECO:0000313" key="2">
    <source>
        <dbReference type="Proteomes" id="UP000192223"/>
    </source>
</evidence>
<dbReference type="Proteomes" id="UP000192223">
    <property type="component" value="Unplaced"/>
</dbReference>
<keyword evidence="2" id="KW-1185">Reference proteome</keyword>
<sequence length="317" mass="36150">MRSLPWFVIIRRVYAPVQNITGIIHESRRDHLLKLLLPVVAVVLVFINEFRCFAGSLRTTAAAIGLAALVAASLLLPVARCAPAPVYENEEKPWWHNPCSYNPNRIRHSRGIPPAVKTQLKTIVNMFNSRVSQHVQRYCSKFESTVHSKQIKKPDWLPTKKFFQSLDDNVSALPEFHYQIQIHAATLHKLWNMHIESAVSSFDGIERSNLMNDTAQHMKSLLCEVETAMNSSKLHRKKLVPINYVSDVQIPSKTNFTTGIVTDCTLLREYGNFLRKSNKKLSGKNRRRKAGKTKKAGKAGKSGKPNKNRKRTFRRRS</sequence>
<gene>
    <name evidence="3" type="primary">LOC112904024</name>
</gene>